<dbReference type="Pfam" id="PF03480">
    <property type="entry name" value="DctP"/>
    <property type="match status" value="1"/>
</dbReference>
<evidence type="ECO:0000256" key="1">
    <source>
        <dbReference type="ARBA" id="ARBA00022729"/>
    </source>
</evidence>
<feature type="signal peptide" evidence="2">
    <location>
        <begin position="1"/>
        <end position="18"/>
    </location>
</feature>
<evidence type="ECO:0000313" key="4">
    <source>
        <dbReference type="Proteomes" id="UP000284841"/>
    </source>
</evidence>
<feature type="chain" id="PRO_5038421139" description="TRAP transporter substrate-binding protein DctP" evidence="2">
    <location>
        <begin position="19"/>
        <end position="344"/>
    </location>
</feature>
<dbReference type="GO" id="GO:0055085">
    <property type="term" value="P:transmembrane transport"/>
    <property type="evidence" value="ECO:0007669"/>
    <property type="project" value="InterPro"/>
</dbReference>
<dbReference type="AlphaFoldDB" id="A0A415E5M5"/>
<accession>A0A415E5M5</accession>
<dbReference type="PANTHER" id="PTHR33376">
    <property type="match status" value="1"/>
</dbReference>
<dbReference type="PROSITE" id="PS51257">
    <property type="entry name" value="PROKAR_LIPOPROTEIN"/>
    <property type="match status" value="1"/>
</dbReference>
<evidence type="ECO:0000256" key="2">
    <source>
        <dbReference type="SAM" id="SignalP"/>
    </source>
</evidence>
<keyword evidence="1 2" id="KW-0732">Signal</keyword>
<evidence type="ECO:0000313" key="3">
    <source>
        <dbReference type="EMBL" id="RHJ89076.1"/>
    </source>
</evidence>
<evidence type="ECO:0008006" key="5">
    <source>
        <dbReference type="Google" id="ProtNLM"/>
    </source>
</evidence>
<dbReference type="OrthoDB" id="9815946at2"/>
<organism evidence="3 4">
    <name type="scientific">Emergencia timonensis</name>
    <dbReference type="NCBI Taxonomy" id="1776384"/>
    <lineage>
        <taxon>Bacteria</taxon>
        <taxon>Bacillati</taxon>
        <taxon>Bacillota</taxon>
        <taxon>Clostridia</taxon>
        <taxon>Peptostreptococcales</taxon>
        <taxon>Anaerovoracaceae</taxon>
        <taxon>Emergencia</taxon>
    </lineage>
</organism>
<dbReference type="Gene3D" id="3.40.190.170">
    <property type="entry name" value="Bacterial extracellular solute-binding protein, family 7"/>
    <property type="match status" value="1"/>
</dbReference>
<reference evidence="3 4" key="1">
    <citation type="submission" date="2018-08" db="EMBL/GenBank/DDBJ databases">
        <title>A genome reference for cultivated species of the human gut microbiota.</title>
        <authorList>
            <person name="Zou Y."/>
            <person name="Xue W."/>
            <person name="Luo G."/>
        </authorList>
    </citation>
    <scope>NUCLEOTIDE SEQUENCE [LARGE SCALE GENOMIC DNA]</scope>
    <source>
        <strain evidence="3 4">AM07-24</strain>
    </source>
</reference>
<proteinExistence type="predicted"/>
<gene>
    <name evidence="3" type="ORF">DW099_00415</name>
</gene>
<protein>
    <recommendedName>
        <fullName evidence="5">TRAP transporter substrate-binding protein DctP</fullName>
    </recommendedName>
</protein>
<dbReference type="InterPro" id="IPR038404">
    <property type="entry name" value="TRAP_DctP_sf"/>
</dbReference>
<dbReference type="STRING" id="1776384.GCA_900086585_02305"/>
<dbReference type="PANTHER" id="PTHR33376:SF15">
    <property type="entry name" value="BLL6794 PROTEIN"/>
    <property type="match status" value="1"/>
</dbReference>
<dbReference type="EMBL" id="QRMS01000001">
    <property type="protein sequence ID" value="RHJ89076.1"/>
    <property type="molecule type" value="Genomic_DNA"/>
</dbReference>
<dbReference type="InterPro" id="IPR018389">
    <property type="entry name" value="DctP_fam"/>
</dbReference>
<sequence length="344" mass="38751">MKKLTALLFALIMVLTFAACENDNNSTTKDTYNLNVNWENSADNFMTANWDEWLDAIHEKSGGRIKFTKYYDCTLLDSNAEMQQLTAGVADIADAKRLASDGFHISENWKLLTAGIPSEGQVSLSYDFCERYPEIMDEFKDVKVLAQSYTGGGGYQLLTVNKAVKNPDNMKGMTIWCEPDWNEFVKACGATPVNTPWSEVYSSLQKNMYDGLMIAAETLKSCNFAEVCGYVTYIDFWYLSGPGYYMNLDTYNDLPSDLKAVIDDEVLRTKLEESNFEDGIAIEKTSLKWAEEKYGTEIIYPSKEAEKAFLNKLTESKAVLAKKLDDLELPGSKMVETIAQYATQ</sequence>
<name>A0A415E5M5_9FIRM</name>
<dbReference type="Proteomes" id="UP000284841">
    <property type="component" value="Unassembled WGS sequence"/>
</dbReference>
<dbReference type="RefSeq" id="WP_118333134.1">
    <property type="nucleotide sequence ID" value="NZ_AP025567.1"/>
</dbReference>
<keyword evidence="4" id="KW-1185">Reference proteome</keyword>
<dbReference type="NCBIfam" id="NF037995">
    <property type="entry name" value="TRAP_S1"/>
    <property type="match status" value="1"/>
</dbReference>
<comment type="caution">
    <text evidence="3">The sequence shown here is derived from an EMBL/GenBank/DDBJ whole genome shotgun (WGS) entry which is preliminary data.</text>
</comment>